<dbReference type="Gene3D" id="3.30.160.60">
    <property type="entry name" value="Classic Zinc Finger"/>
    <property type="match status" value="1"/>
</dbReference>
<evidence type="ECO:0000259" key="2">
    <source>
        <dbReference type="PROSITE" id="PS50157"/>
    </source>
</evidence>
<dbReference type="EMBL" id="LK028688">
    <property type="protein sequence ID" value="CDS25035.1"/>
    <property type="molecule type" value="Genomic_DNA"/>
</dbReference>
<keyword evidence="1" id="KW-0479">Metal-binding</keyword>
<keyword evidence="1" id="KW-0862">Zinc</keyword>
<dbReference type="SMART" id="SM00355">
    <property type="entry name" value="ZnF_C2H2"/>
    <property type="match status" value="2"/>
</dbReference>
<accession>A0A068WY07</accession>
<dbReference type="InterPro" id="IPR013087">
    <property type="entry name" value="Znf_C2H2_type"/>
</dbReference>
<evidence type="ECO:0000313" key="5">
    <source>
        <dbReference type="WBParaSite" id="EgrG_000561900"/>
    </source>
</evidence>
<name>A0A068WY07_ECHGR</name>
<dbReference type="WBParaSite" id="EgrG_000561900">
    <property type="protein sequence ID" value="EgrG_000561900"/>
    <property type="gene ID" value="EgrG_000561900"/>
</dbReference>
<protein>
    <submittedName>
        <fullName evidence="3 5">Gonadotropin inducible transcription factor</fullName>
    </submittedName>
</protein>
<dbReference type="GO" id="GO:0008270">
    <property type="term" value="F:zinc ion binding"/>
    <property type="evidence" value="ECO:0007669"/>
    <property type="project" value="UniProtKB-KW"/>
</dbReference>
<reference evidence="3 4" key="1">
    <citation type="journal article" date="2013" name="Nature">
        <title>The genomes of four tapeworm species reveal adaptations to parasitism.</title>
        <authorList>
            <person name="Tsai I.J."/>
            <person name="Zarowiecki M."/>
            <person name="Holroyd N."/>
            <person name="Garciarrubio A."/>
            <person name="Sanchez-Flores A."/>
            <person name="Brooks K.L."/>
            <person name="Tracey A."/>
            <person name="Bobes R.J."/>
            <person name="Fragoso G."/>
            <person name="Sciutto E."/>
            <person name="Aslett M."/>
            <person name="Beasley H."/>
            <person name="Bennett H.M."/>
            <person name="Cai J."/>
            <person name="Camicia F."/>
            <person name="Clark R."/>
            <person name="Cucher M."/>
            <person name="De Silva N."/>
            <person name="Day T.A."/>
            <person name="Deplazes P."/>
            <person name="Estrada K."/>
            <person name="Fernandez C."/>
            <person name="Holland P.W."/>
            <person name="Hou J."/>
            <person name="Hu S."/>
            <person name="Huckvale T."/>
            <person name="Hung S.S."/>
            <person name="Kamenetzky L."/>
            <person name="Keane J.A."/>
            <person name="Kiss F."/>
            <person name="Koziol U."/>
            <person name="Lambert O."/>
            <person name="Liu K."/>
            <person name="Luo X."/>
            <person name="Luo Y."/>
            <person name="Macchiaroli N."/>
            <person name="Nichol S."/>
            <person name="Paps J."/>
            <person name="Parkinson J."/>
            <person name="Pouchkina-Stantcheva N."/>
            <person name="Riddiford N."/>
            <person name="Rosenzvit M."/>
            <person name="Salinas G."/>
            <person name="Wasmuth J.D."/>
            <person name="Zamanian M."/>
            <person name="Zheng Y."/>
            <person name="Cai X."/>
            <person name="Soberon X."/>
            <person name="Olson P.D."/>
            <person name="Laclette J.P."/>
            <person name="Brehm K."/>
            <person name="Berriman M."/>
            <person name="Garciarrubio A."/>
            <person name="Bobes R.J."/>
            <person name="Fragoso G."/>
            <person name="Sanchez-Flores A."/>
            <person name="Estrada K."/>
            <person name="Cevallos M.A."/>
            <person name="Morett E."/>
            <person name="Gonzalez V."/>
            <person name="Portillo T."/>
            <person name="Ochoa-Leyva A."/>
            <person name="Jose M.V."/>
            <person name="Sciutto E."/>
            <person name="Landa A."/>
            <person name="Jimenez L."/>
            <person name="Valdes V."/>
            <person name="Carrero J.C."/>
            <person name="Larralde C."/>
            <person name="Morales-Montor J."/>
            <person name="Limon-Lason J."/>
            <person name="Soberon X."/>
            <person name="Laclette J.P."/>
        </authorList>
    </citation>
    <scope>NUCLEOTIDE SEQUENCE [LARGE SCALE GENOMIC DNA]</scope>
</reference>
<sequence length="176" mass="20872">MLYFCPYCLCEFQYHSSLKRHVEVKHWDSIRYVCEDCQISFSKFTCLQHHQDLIHPGSLPFTAFHSNLPLNVEPSRRHGSFLRLLILCRYNGYLKLLIRGYLEAGHVPDVTSSSWTIAERRVCRQCFASQCLWFTIEEMGSQNHGGDYEGEVDRREFILQRLRRLQVLRARSRRNT</sequence>
<dbReference type="PROSITE" id="PS50157">
    <property type="entry name" value="ZINC_FINGER_C2H2_2"/>
    <property type="match status" value="1"/>
</dbReference>
<dbReference type="PROSITE" id="PS00028">
    <property type="entry name" value="ZINC_FINGER_C2H2_1"/>
    <property type="match status" value="2"/>
</dbReference>
<evidence type="ECO:0000313" key="3">
    <source>
        <dbReference type="EMBL" id="CDS25035.1"/>
    </source>
</evidence>
<organism evidence="3">
    <name type="scientific">Echinococcus granulosus</name>
    <name type="common">Hydatid tapeworm</name>
    <dbReference type="NCBI Taxonomy" id="6210"/>
    <lineage>
        <taxon>Eukaryota</taxon>
        <taxon>Metazoa</taxon>
        <taxon>Spiralia</taxon>
        <taxon>Lophotrochozoa</taxon>
        <taxon>Platyhelminthes</taxon>
        <taxon>Cestoda</taxon>
        <taxon>Eucestoda</taxon>
        <taxon>Cyclophyllidea</taxon>
        <taxon>Taeniidae</taxon>
        <taxon>Echinococcus</taxon>
        <taxon>Echinococcus granulosus group</taxon>
    </lineage>
</organism>
<dbReference type="Proteomes" id="UP000492820">
    <property type="component" value="Unassembled WGS sequence"/>
</dbReference>
<keyword evidence="1" id="KW-0863">Zinc-finger</keyword>
<proteinExistence type="predicted"/>
<reference evidence="5" key="3">
    <citation type="submission" date="2020-10" db="UniProtKB">
        <authorList>
            <consortium name="WormBaseParasite"/>
        </authorList>
    </citation>
    <scope>IDENTIFICATION</scope>
</reference>
<reference evidence="3" key="2">
    <citation type="submission" date="2014-06" db="EMBL/GenBank/DDBJ databases">
        <authorList>
            <person name="Aslett M."/>
        </authorList>
    </citation>
    <scope>NUCLEOTIDE SEQUENCE</scope>
</reference>
<evidence type="ECO:0000256" key="1">
    <source>
        <dbReference type="PROSITE-ProRule" id="PRU00042"/>
    </source>
</evidence>
<gene>
    <name evidence="3" type="ORF">EgrG_000561900</name>
</gene>
<evidence type="ECO:0000313" key="4">
    <source>
        <dbReference type="Proteomes" id="UP000492820"/>
    </source>
</evidence>
<feature type="domain" description="C2H2-type" evidence="2">
    <location>
        <begin position="32"/>
        <end position="60"/>
    </location>
</feature>
<dbReference type="InterPro" id="IPR036236">
    <property type="entry name" value="Znf_C2H2_sf"/>
</dbReference>
<dbReference type="AlphaFoldDB" id="A0A068WY07"/>
<dbReference type="SUPFAM" id="SSF57667">
    <property type="entry name" value="beta-beta-alpha zinc fingers"/>
    <property type="match status" value="1"/>
</dbReference>